<keyword evidence="2 8" id="KW-0808">Transferase</keyword>
<dbReference type="GO" id="GO:0005524">
    <property type="term" value="F:ATP binding"/>
    <property type="evidence" value="ECO:0007669"/>
    <property type="project" value="UniProtKB-KW"/>
</dbReference>
<evidence type="ECO:0000256" key="7">
    <source>
        <dbReference type="ARBA" id="ARBA00036525"/>
    </source>
</evidence>
<dbReference type="PANTHER" id="PTHR12400:SF51">
    <property type="entry name" value="INOSITOL POLYPHOSPHATE MULTIKINASE"/>
    <property type="match status" value="1"/>
</dbReference>
<dbReference type="Gene3D" id="3.30.470.160">
    <property type="entry name" value="Inositol polyphosphate kinase"/>
    <property type="match status" value="1"/>
</dbReference>
<evidence type="ECO:0000256" key="8">
    <source>
        <dbReference type="RuleBase" id="RU363090"/>
    </source>
</evidence>
<proteinExistence type="inferred from homology"/>
<dbReference type="GO" id="GO:0032958">
    <property type="term" value="P:inositol phosphate biosynthetic process"/>
    <property type="evidence" value="ECO:0007669"/>
    <property type="project" value="InterPro"/>
</dbReference>
<dbReference type="GO" id="GO:0047326">
    <property type="term" value="F:inositol-1,3,4,6-tetrakisphosphate 5-kinase activity"/>
    <property type="evidence" value="ECO:0007669"/>
    <property type="project" value="RHEA"/>
</dbReference>
<dbReference type="Pfam" id="PF03770">
    <property type="entry name" value="IPK"/>
    <property type="match status" value="1"/>
</dbReference>
<keyword evidence="9" id="KW-1185">Reference proteome</keyword>
<dbReference type="STRING" id="75913.A0A0K0F0U8"/>
<dbReference type="Proteomes" id="UP000035680">
    <property type="component" value="Unassembled WGS sequence"/>
</dbReference>
<name>A0A0K0F0U8_STRVS</name>
<keyword evidence="4 8" id="KW-0418">Kinase</keyword>
<evidence type="ECO:0000256" key="3">
    <source>
        <dbReference type="ARBA" id="ARBA00022741"/>
    </source>
</evidence>
<accession>A0A0K0F0U8</accession>
<dbReference type="InterPro" id="IPR038286">
    <property type="entry name" value="IPK_sf"/>
</dbReference>
<evidence type="ECO:0000256" key="5">
    <source>
        <dbReference type="ARBA" id="ARBA00022840"/>
    </source>
</evidence>
<reference evidence="9" key="1">
    <citation type="submission" date="2014-07" db="EMBL/GenBank/DDBJ databases">
        <authorList>
            <person name="Martin A.A"/>
            <person name="De Silva N."/>
        </authorList>
    </citation>
    <scope>NUCLEOTIDE SEQUENCE</scope>
</reference>
<keyword evidence="5" id="KW-0067">ATP-binding</keyword>
<dbReference type="WBParaSite" id="SVE_0241500.1">
    <property type="protein sequence ID" value="SVE_0241500.1"/>
    <property type="gene ID" value="SVE_0241500"/>
</dbReference>
<dbReference type="AlphaFoldDB" id="A0A0K0F0U8"/>
<comment type="catalytic activity">
    <reaction evidence="6">
        <text>1D-myo-inositol 1,4,5-trisphosphate + 2 ATP = 1D-myo-inositol 1,3,4,5,6-pentakisphosphate + 2 ADP + 2 H(+)</text>
        <dbReference type="Rhea" id="RHEA:32359"/>
        <dbReference type="ChEBI" id="CHEBI:15378"/>
        <dbReference type="ChEBI" id="CHEBI:30616"/>
        <dbReference type="ChEBI" id="CHEBI:57733"/>
        <dbReference type="ChEBI" id="CHEBI:203600"/>
        <dbReference type="ChEBI" id="CHEBI:456216"/>
        <dbReference type="EC" id="2.7.1.151"/>
    </reaction>
</comment>
<comment type="catalytic activity">
    <reaction evidence="7">
        <text>1D-myo-inositol 1,3,4,6-tetrakisphosphate + ATP = 1D-myo-inositol 1,3,4,5,6-pentakisphosphate + ADP + H(+)</text>
        <dbReference type="Rhea" id="RHEA:12717"/>
        <dbReference type="ChEBI" id="CHEBI:15378"/>
        <dbReference type="ChEBI" id="CHEBI:30616"/>
        <dbReference type="ChEBI" id="CHEBI:57660"/>
        <dbReference type="ChEBI" id="CHEBI:57733"/>
        <dbReference type="ChEBI" id="CHEBI:456216"/>
        <dbReference type="EC" id="2.7.1.140"/>
    </reaction>
</comment>
<protein>
    <recommendedName>
        <fullName evidence="8">Kinase</fullName>
        <ecNumber evidence="8">2.7.-.-</ecNumber>
    </recommendedName>
</protein>
<organism evidence="9 10">
    <name type="scientific">Strongyloides venezuelensis</name>
    <name type="common">Threadworm</name>
    <dbReference type="NCBI Taxonomy" id="75913"/>
    <lineage>
        <taxon>Eukaryota</taxon>
        <taxon>Metazoa</taxon>
        <taxon>Ecdysozoa</taxon>
        <taxon>Nematoda</taxon>
        <taxon>Chromadorea</taxon>
        <taxon>Rhabditida</taxon>
        <taxon>Tylenchina</taxon>
        <taxon>Panagrolaimomorpha</taxon>
        <taxon>Strongyloidoidea</taxon>
        <taxon>Strongyloididae</taxon>
        <taxon>Strongyloides</taxon>
    </lineage>
</organism>
<evidence type="ECO:0000313" key="9">
    <source>
        <dbReference type="Proteomes" id="UP000035680"/>
    </source>
</evidence>
<keyword evidence="3" id="KW-0547">Nucleotide-binding</keyword>
<dbReference type="GO" id="GO:0005634">
    <property type="term" value="C:nucleus"/>
    <property type="evidence" value="ECO:0007669"/>
    <property type="project" value="TreeGrafter"/>
</dbReference>
<evidence type="ECO:0000256" key="1">
    <source>
        <dbReference type="ARBA" id="ARBA00007374"/>
    </source>
</evidence>
<dbReference type="SUPFAM" id="SSF56104">
    <property type="entry name" value="SAICAR synthase-like"/>
    <property type="match status" value="1"/>
</dbReference>
<sequence length="286" mass="33510">MIRIDEVEPEGYEWYKEQIAGHHPSVIKGDQKQIGLLKKRNSKNVLKVVQDGMKGELEVKFYETLFNHDVHDNLKFLKSFLPEYYGLHDIKFSDKTFKFIELSDLAEGYKLPCQMDVKIGIKTFDPHASKKKQENESKKYPPQAILGFRILGYRLNLIDSFDISKVKVIVKDRVWGRSFDEKNVSIAFKEFFIHIPLYFKVYLLENFLKQLKILQSWFGSQTNYHFYASSLLFIYEGNAKVKEELKPTIKMIDFSHTYPGNGQLDENYIPGLQNIIQLFESILNSN</sequence>
<dbReference type="InterPro" id="IPR005522">
    <property type="entry name" value="IPK"/>
</dbReference>
<evidence type="ECO:0000256" key="6">
    <source>
        <dbReference type="ARBA" id="ARBA00036164"/>
    </source>
</evidence>
<dbReference type="GO" id="GO:0005737">
    <property type="term" value="C:cytoplasm"/>
    <property type="evidence" value="ECO:0007669"/>
    <property type="project" value="TreeGrafter"/>
</dbReference>
<evidence type="ECO:0000256" key="4">
    <source>
        <dbReference type="ARBA" id="ARBA00022777"/>
    </source>
</evidence>
<dbReference type="PANTHER" id="PTHR12400">
    <property type="entry name" value="INOSITOL POLYPHOSPHATE KINASE"/>
    <property type="match status" value="1"/>
</dbReference>
<comment type="similarity">
    <text evidence="1 8">Belongs to the inositol phosphokinase (IPK) family.</text>
</comment>
<reference evidence="10" key="2">
    <citation type="submission" date="2015-08" db="UniProtKB">
        <authorList>
            <consortium name="WormBaseParasite"/>
        </authorList>
    </citation>
    <scope>IDENTIFICATION</scope>
</reference>
<dbReference type="GO" id="GO:0008440">
    <property type="term" value="F:inositol-1,4,5-trisphosphate 3-kinase activity"/>
    <property type="evidence" value="ECO:0007669"/>
    <property type="project" value="TreeGrafter"/>
</dbReference>
<evidence type="ECO:0000256" key="2">
    <source>
        <dbReference type="ARBA" id="ARBA00022679"/>
    </source>
</evidence>
<dbReference type="EC" id="2.7.-.-" evidence="8"/>
<evidence type="ECO:0000313" key="10">
    <source>
        <dbReference type="WBParaSite" id="SVE_0241500.1"/>
    </source>
</evidence>